<evidence type="ECO:0000313" key="2">
    <source>
        <dbReference type="EMBL" id="KAF2805501.1"/>
    </source>
</evidence>
<keyword evidence="1" id="KW-1133">Transmembrane helix</keyword>
<dbReference type="RefSeq" id="XP_033572465.1">
    <property type="nucleotide sequence ID" value="XM_033720785.1"/>
</dbReference>
<evidence type="ECO:0000313" key="4">
    <source>
        <dbReference type="RefSeq" id="XP_033572465.1"/>
    </source>
</evidence>
<gene>
    <name evidence="2 4" type="ORF">BDZ99DRAFT_466492</name>
</gene>
<dbReference type="OrthoDB" id="10408729at2759"/>
<keyword evidence="1" id="KW-0812">Transmembrane</keyword>
<proteinExistence type="predicted"/>
<feature type="transmembrane region" description="Helical" evidence="1">
    <location>
        <begin position="65"/>
        <end position="86"/>
    </location>
</feature>
<dbReference type="Proteomes" id="UP000504636">
    <property type="component" value="Unplaced"/>
</dbReference>
<reference evidence="4" key="3">
    <citation type="submission" date="2025-04" db="UniProtKB">
        <authorList>
            <consortium name="RefSeq"/>
        </authorList>
    </citation>
    <scope>IDENTIFICATION</scope>
    <source>
        <strain evidence="4">CBS 304.34</strain>
    </source>
</reference>
<dbReference type="EMBL" id="MU003709">
    <property type="protein sequence ID" value="KAF2805501.1"/>
    <property type="molecule type" value="Genomic_DNA"/>
</dbReference>
<accession>A0A6A6Y9L0</accession>
<reference evidence="2 4" key="1">
    <citation type="journal article" date="2020" name="Stud. Mycol.">
        <title>101 Dothideomycetes genomes: a test case for predicting lifestyles and emergence of pathogens.</title>
        <authorList>
            <person name="Haridas S."/>
            <person name="Albert R."/>
            <person name="Binder M."/>
            <person name="Bloem J."/>
            <person name="Labutti K."/>
            <person name="Salamov A."/>
            <person name="Andreopoulos B."/>
            <person name="Baker S."/>
            <person name="Barry K."/>
            <person name="Bills G."/>
            <person name="Bluhm B."/>
            <person name="Cannon C."/>
            <person name="Castanera R."/>
            <person name="Culley D."/>
            <person name="Daum C."/>
            <person name="Ezra D."/>
            <person name="Gonzalez J."/>
            <person name="Henrissat B."/>
            <person name="Kuo A."/>
            <person name="Liang C."/>
            <person name="Lipzen A."/>
            <person name="Lutzoni F."/>
            <person name="Magnuson J."/>
            <person name="Mondo S."/>
            <person name="Nolan M."/>
            <person name="Ohm R."/>
            <person name="Pangilinan J."/>
            <person name="Park H.-J."/>
            <person name="Ramirez L."/>
            <person name="Alfaro M."/>
            <person name="Sun H."/>
            <person name="Tritt A."/>
            <person name="Yoshinaga Y."/>
            <person name="Zwiers L.-H."/>
            <person name="Turgeon B."/>
            <person name="Goodwin S."/>
            <person name="Spatafora J."/>
            <person name="Crous P."/>
            <person name="Grigoriev I."/>
        </authorList>
    </citation>
    <scope>NUCLEOTIDE SEQUENCE</scope>
    <source>
        <strain evidence="2 4">CBS 304.34</strain>
    </source>
</reference>
<keyword evidence="3" id="KW-1185">Reference proteome</keyword>
<dbReference type="AlphaFoldDB" id="A0A6A6Y9L0"/>
<keyword evidence="1" id="KW-0472">Membrane</keyword>
<reference evidence="4" key="2">
    <citation type="submission" date="2020-04" db="EMBL/GenBank/DDBJ databases">
        <authorList>
            <consortium name="NCBI Genome Project"/>
        </authorList>
    </citation>
    <scope>NUCLEOTIDE SEQUENCE</scope>
    <source>
        <strain evidence="4">CBS 304.34</strain>
    </source>
</reference>
<organism evidence="2">
    <name type="scientific">Mytilinidion resinicola</name>
    <dbReference type="NCBI Taxonomy" id="574789"/>
    <lineage>
        <taxon>Eukaryota</taxon>
        <taxon>Fungi</taxon>
        <taxon>Dikarya</taxon>
        <taxon>Ascomycota</taxon>
        <taxon>Pezizomycotina</taxon>
        <taxon>Dothideomycetes</taxon>
        <taxon>Pleosporomycetidae</taxon>
        <taxon>Mytilinidiales</taxon>
        <taxon>Mytilinidiaceae</taxon>
        <taxon>Mytilinidion</taxon>
    </lineage>
</organism>
<protein>
    <submittedName>
        <fullName evidence="2 4">Uncharacterized protein</fullName>
    </submittedName>
</protein>
<sequence>MAIDLPPHRAYAQGEDYELQKPRTTIELDSLKSRKRSRGGGLASLFRCCMGLSDGAFKAYNMCLLTFYAVIMIGAVVMLLLAWHWASEAYNHIKGDVMGVINDVKENVGKVKEGIQSVESLLGKAGDVAESAVSGAAAAITSKAGEIKSLGGSLKSHVHIPKNDHPRTTLFTACTMVNASHPHPTGVRPIGVPSYLTNAYNEAYNSIRTAGKTLCDQSQALTSAGFNLDFQNLYSMTTGFCDFVVSGQFPLPPISEMESKACRLYLDLQGIGVAYCSRSTEVVVENEDESDAMFQGLVGIRSPFCDATSGYGVNVPSAMAWGGGDCEGGRFM</sequence>
<dbReference type="GeneID" id="54461678"/>
<evidence type="ECO:0000256" key="1">
    <source>
        <dbReference type="SAM" id="Phobius"/>
    </source>
</evidence>
<name>A0A6A6Y9L0_9PEZI</name>
<evidence type="ECO:0000313" key="3">
    <source>
        <dbReference type="Proteomes" id="UP000504636"/>
    </source>
</evidence>